<feature type="compositionally biased region" description="Pro residues" evidence="3">
    <location>
        <begin position="108"/>
        <end position="131"/>
    </location>
</feature>
<dbReference type="InterPro" id="IPR018990">
    <property type="entry name" value="Prot_inh_I42_chagasin"/>
</dbReference>
<feature type="region of interest" description="Disordered" evidence="3">
    <location>
        <begin position="104"/>
        <end position="131"/>
    </location>
</feature>
<proteinExistence type="predicted"/>
<keyword evidence="2" id="KW-0789">Thiol protease inhibitor</keyword>
<protein>
    <recommendedName>
        <fullName evidence="4">Proteinase inhibitor I42 chagasin domain-containing protein</fullName>
    </recommendedName>
</protein>
<evidence type="ECO:0000256" key="3">
    <source>
        <dbReference type="SAM" id="MobiDB-lite"/>
    </source>
</evidence>
<dbReference type="Pfam" id="PF09394">
    <property type="entry name" value="Inhibitor_I42"/>
    <property type="match status" value="1"/>
</dbReference>
<dbReference type="InterPro" id="IPR044659">
    <property type="entry name" value="PELPK1_2"/>
</dbReference>
<evidence type="ECO:0000259" key="4">
    <source>
        <dbReference type="Pfam" id="PF09394"/>
    </source>
</evidence>
<reference evidence="6" key="2">
    <citation type="submission" date="2009-11" db="EMBL/GenBank/DDBJ databases">
        <title>The Genome Sequence of Allomyces macrogynus strain ATCC 38327.</title>
        <authorList>
            <consortium name="The Broad Institute Genome Sequencing Platform"/>
            <person name="Russ C."/>
            <person name="Cuomo C."/>
            <person name="Shea T."/>
            <person name="Young S.K."/>
            <person name="Zeng Q."/>
            <person name="Koehrsen M."/>
            <person name="Haas B."/>
            <person name="Borodovsky M."/>
            <person name="Guigo R."/>
            <person name="Alvarado L."/>
            <person name="Berlin A."/>
            <person name="Borenstein D."/>
            <person name="Chen Z."/>
            <person name="Engels R."/>
            <person name="Freedman E."/>
            <person name="Gellesch M."/>
            <person name="Goldberg J."/>
            <person name="Griggs A."/>
            <person name="Gujja S."/>
            <person name="Heiman D."/>
            <person name="Hepburn T."/>
            <person name="Howarth C."/>
            <person name="Jen D."/>
            <person name="Larson L."/>
            <person name="Lewis B."/>
            <person name="Mehta T."/>
            <person name="Park D."/>
            <person name="Pearson M."/>
            <person name="Roberts A."/>
            <person name="Saif S."/>
            <person name="Shenoy N."/>
            <person name="Sisk P."/>
            <person name="Stolte C."/>
            <person name="Sykes S."/>
            <person name="Walk T."/>
            <person name="White J."/>
            <person name="Yandava C."/>
            <person name="Burger G."/>
            <person name="Gray M.W."/>
            <person name="Holland P.W.H."/>
            <person name="King N."/>
            <person name="Lang F.B.F."/>
            <person name="Roger A.J."/>
            <person name="Ruiz-Trillo I."/>
            <person name="Lander E."/>
            <person name="Nusbaum C."/>
        </authorList>
    </citation>
    <scope>NUCLEOTIDE SEQUENCE [LARGE SCALE GENOMIC DNA]</scope>
    <source>
        <strain evidence="6">ATCC 38327</strain>
    </source>
</reference>
<accession>A0A0L0SED0</accession>
<feature type="domain" description="Proteinase inhibitor I42 chagasin" evidence="4">
    <location>
        <begin position="13"/>
        <end position="98"/>
    </location>
</feature>
<reference evidence="5 6" key="1">
    <citation type="submission" date="2009-11" db="EMBL/GenBank/DDBJ databases">
        <title>Annotation of Allomyces macrogynus ATCC 38327.</title>
        <authorList>
            <consortium name="The Broad Institute Genome Sequencing Platform"/>
            <person name="Russ C."/>
            <person name="Cuomo C."/>
            <person name="Burger G."/>
            <person name="Gray M.W."/>
            <person name="Holland P.W.H."/>
            <person name="King N."/>
            <person name="Lang F.B.F."/>
            <person name="Roger A.J."/>
            <person name="Ruiz-Trillo I."/>
            <person name="Young S.K."/>
            <person name="Zeng Q."/>
            <person name="Gargeya S."/>
            <person name="Fitzgerald M."/>
            <person name="Haas B."/>
            <person name="Abouelleil A."/>
            <person name="Alvarado L."/>
            <person name="Arachchi H.M."/>
            <person name="Berlin A."/>
            <person name="Chapman S.B."/>
            <person name="Gearin G."/>
            <person name="Goldberg J."/>
            <person name="Griggs A."/>
            <person name="Gujja S."/>
            <person name="Hansen M."/>
            <person name="Heiman D."/>
            <person name="Howarth C."/>
            <person name="Larimer J."/>
            <person name="Lui A."/>
            <person name="MacDonald P.J.P."/>
            <person name="McCowen C."/>
            <person name="Montmayeur A."/>
            <person name="Murphy C."/>
            <person name="Neiman D."/>
            <person name="Pearson M."/>
            <person name="Priest M."/>
            <person name="Roberts A."/>
            <person name="Saif S."/>
            <person name="Shea T."/>
            <person name="Sisk P."/>
            <person name="Stolte C."/>
            <person name="Sykes S."/>
            <person name="Wortman J."/>
            <person name="Nusbaum C."/>
            <person name="Birren B."/>
        </authorList>
    </citation>
    <scope>NUCLEOTIDE SEQUENCE [LARGE SCALE GENOMIC DNA]</scope>
    <source>
        <strain evidence="5 6">ATCC 38327</strain>
    </source>
</reference>
<dbReference type="Proteomes" id="UP000054350">
    <property type="component" value="Unassembled WGS sequence"/>
</dbReference>
<gene>
    <name evidence="5" type="ORF">AMAG_06654</name>
</gene>
<dbReference type="OrthoDB" id="238326at2759"/>
<dbReference type="PANTHER" id="PTHR33088">
    <property type="entry name" value="MUCIN-2"/>
    <property type="match status" value="1"/>
</dbReference>
<dbReference type="Gene3D" id="2.60.40.2020">
    <property type="match status" value="1"/>
</dbReference>
<evidence type="ECO:0000313" key="6">
    <source>
        <dbReference type="Proteomes" id="UP000054350"/>
    </source>
</evidence>
<keyword evidence="6" id="KW-1185">Reference proteome</keyword>
<dbReference type="PANTHER" id="PTHR33088:SF105">
    <property type="entry name" value="ESX-1 SECRETION-ASSOCIATED PROTEIN ESPE"/>
    <property type="match status" value="1"/>
</dbReference>
<sequence>MMSTMIIPEQTINVRVGDRFSINLDENPSTGFTWGWATASTTFQATGDEFRPKAGVRMQAGQGGTRTFHFQATAPSSGSIYFSLCRGNEISAKHTVELRIQGNGAMPAPAPARPQMPAPKPQMPSMPPMPQMPGMPKIQMPQMPGMPPMPQMPGMPKIQMPQMPGMPKIQMPQMGQPGNKRF</sequence>
<dbReference type="AlphaFoldDB" id="A0A0L0SED0"/>
<dbReference type="InterPro" id="IPR036331">
    <property type="entry name" value="Chagasin-like_sf"/>
</dbReference>
<evidence type="ECO:0000313" key="5">
    <source>
        <dbReference type="EMBL" id="KNE60893.1"/>
    </source>
</evidence>
<name>A0A0L0SED0_ALLM3</name>
<dbReference type="SUPFAM" id="SSF141066">
    <property type="entry name" value="ICP-like"/>
    <property type="match status" value="1"/>
</dbReference>
<dbReference type="VEuPathDB" id="FungiDB:AMAG_06654"/>
<dbReference type="GO" id="GO:0004869">
    <property type="term" value="F:cysteine-type endopeptidase inhibitor activity"/>
    <property type="evidence" value="ECO:0007669"/>
    <property type="project" value="UniProtKB-KW"/>
</dbReference>
<evidence type="ECO:0000256" key="2">
    <source>
        <dbReference type="ARBA" id="ARBA00022704"/>
    </source>
</evidence>
<organism evidence="5 6">
    <name type="scientific">Allomyces macrogynus (strain ATCC 38327)</name>
    <name type="common">Allomyces javanicus var. macrogynus</name>
    <dbReference type="NCBI Taxonomy" id="578462"/>
    <lineage>
        <taxon>Eukaryota</taxon>
        <taxon>Fungi</taxon>
        <taxon>Fungi incertae sedis</taxon>
        <taxon>Blastocladiomycota</taxon>
        <taxon>Blastocladiomycetes</taxon>
        <taxon>Blastocladiales</taxon>
        <taxon>Blastocladiaceae</taxon>
        <taxon>Allomyces</taxon>
    </lineage>
</organism>
<keyword evidence="1" id="KW-0646">Protease inhibitor</keyword>
<evidence type="ECO:0000256" key="1">
    <source>
        <dbReference type="ARBA" id="ARBA00022690"/>
    </source>
</evidence>
<dbReference type="EMBL" id="GG745337">
    <property type="protein sequence ID" value="KNE60893.1"/>
    <property type="molecule type" value="Genomic_DNA"/>
</dbReference>